<sequence>MKQYKIPIESTELPNWKFYCNETSYGVYHCFGLRNSGNEVSCYGEDYNGTFLKCVEFAKSVEENLKNNSDF</sequence>
<accession>A0A2P2D993</accession>
<name>A0A2P2D993_9LEPT</name>
<dbReference type="EMBL" id="BFAZ01000003">
    <property type="protein sequence ID" value="GBF41181.1"/>
    <property type="molecule type" value="Genomic_DNA"/>
</dbReference>
<reference evidence="2" key="1">
    <citation type="journal article" date="2019" name="Microbiol. Immunol.">
        <title>Molecular and phenotypic characterization of Leptospira johnsonii sp. nov., Leptospira ellinghausenii sp. nov. and Leptospira ryugenii sp. nov. isolated from soil and water in Japan.</title>
        <authorList>
            <person name="Masuzawa T."/>
            <person name="Saito M."/>
            <person name="Nakao R."/>
            <person name="Nikaido Y."/>
            <person name="Matsumoto M."/>
            <person name="Ogawa M."/>
            <person name="Yokoyama M."/>
            <person name="Hidaka Y."/>
            <person name="Tomita J."/>
            <person name="Sakakibara K."/>
            <person name="Suzuki K."/>
            <person name="Yasuda S."/>
            <person name="Sato H."/>
            <person name="Yamaguchi M."/>
            <person name="Yoshida S.I."/>
            <person name="Koizumi N."/>
            <person name="Kawamura Y."/>
        </authorList>
    </citation>
    <scope>NUCLEOTIDE SEQUENCE [LARGE SCALE GENOMIC DNA]</scope>
    <source>
        <strain evidence="2">E18</strain>
    </source>
</reference>
<evidence type="ECO:0000313" key="2">
    <source>
        <dbReference type="Proteomes" id="UP000245206"/>
    </source>
</evidence>
<dbReference type="OrthoDB" id="338900at2"/>
<comment type="caution">
    <text evidence="1">The sequence shown here is derived from an EMBL/GenBank/DDBJ whole genome shotgun (WGS) entry which is preliminary data.</text>
</comment>
<protein>
    <submittedName>
        <fullName evidence="1">Uncharacterized protein</fullName>
    </submittedName>
</protein>
<dbReference type="Proteomes" id="UP000245206">
    <property type="component" value="Unassembled WGS sequence"/>
</dbReference>
<evidence type="ECO:0000313" key="1">
    <source>
        <dbReference type="EMBL" id="GBF41181.1"/>
    </source>
</evidence>
<dbReference type="AlphaFoldDB" id="A0A2P2D993"/>
<gene>
    <name evidence="1" type="ORF">LPTSP2_04530</name>
</gene>
<keyword evidence="2" id="KW-1185">Reference proteome</keyword>
<proteinExistence type="predicted"/>
<organism evidence="1 2">
    <name type="scientific">Leptospira ellinghausenii</name>
    <dbReference type="NCBI Taxonomy" id="1917822"/>
    <lineage>
        <taxon>Bacteria</taxon>
        <taxon>Pseudomonadati</taxon>
        <taxon>Spirochaetota</taxon>
        <taxon>Spirochaetia</taxon>
        <taxon>Leptospirales</taxon>
        <taxon>Leptospiraceae</taxon>
        <taxon>Leptospira</taxon>
    </lineage>
</organism>